<name>A0ABX2EUA9_9BURK</name>
<dbReference type="Proteomes" id="UP000737171">
    <property type="component" value="Unassembled WGS sequence"/>
</dbReference>
<dbReference type="EMBL" id="JABRWJ010000020">
    <property type="protein sequence ID" value="NRF72241.1"/>
    <property type="molecule type" value="Genomic_DNA"/>
</dbReference>
<reference evidence="1 2" key="1">
    <citation type="submission" date="2020-05" db="EMBL/GenBank/DDBJ databases">
        <title>Aquincola sp. isolate from soil.</title>
        <authorList>
            <person name="Han J."/>
            <person name="Kim D.-U."/>
        </authorList>
    </citation>
    <scope>NUCLEOTIDE SEQUENCE [LARGE SCALE GENOMIC DNA]</scope>
    <source>
        <strain evidence="1 2">S2</strain>
    </source>
</reference>
<evidence type="ECO:0000313" key="2">
    <source>
        <dbReference type="Proteomes" id="UP000737171"/>
    </source>
</evidence>
<accession>A0ABX2EUA9</accession>
<sequence length="101" mass="11538">MSEGRRQEALALVQPPAYCAEGVMARMARVLGPEHNEQRVELLKRVFVSAMADSKSPYRSELKMVEEIAGLMPPVGRAMWLEHLRTEYRIKRNFVKGLPAR</sequence>
<keyword evidence="2" id="KW-1185">Reference proteome</keyword>
<dbReference type="RefSeq" id="WP_173135102.1">
    <property type="nucleotide sequence ID" value="NZ_JABRWJ010000020.1"/>
</dbReference>
<proteinExistence type="predicted"/>
<comment type="caution">
    <text evidence="1">The sequence shown here is derived from an EMBL/GenBank/DDBJ whole genome shotgun (WGS) entry which is preliminary data.</text>
</comment>
<evidence type="ECO:0000313" key="1">
    <source>
        <dbReference type="EMBL" id="NRF72241.1"/>
    </source>
</evidence>
<protein>
    <submittedName>
        <fullName evidence="1">Uncharacterized protein</fullName>
    </submittedName>
</protein>
<organism evidence="1 2">
    <name type="scientific">Pseudaquabacterium terrae</name>
    <dbReference type="NCBI Taxonomy" id="2732868"/>
    <lineage>
        <taxon>Bacteria</taxon>
        <taxon>Pseudomonadati</taxon>
        <taxon>Pseudomonadota</taxon>
        <taxon>Betaproteobacteria</taxon>
        <taxon>Burkholderiales</taxon>
        <taxon>Sphaerotilaceae</taxon>
        <taxon>Pseudaquabacterium</taxon>
    </lineage>
</organism>
<gene>
    <name evidence="1" type="ORF">HLB44_35180</name>
</gene>